<dbReference type="RefSeq" id="WP_171189420.1">
    <property type="nucleotide sequence ID" value="NZ_WTPX01000161.1"/>
</dbReference>
<evidence type="ECO:0000313" key="2">
    <source>
        <dbReference type="EMBL" id="NNJ27509.1"/>
    </source>
</evidence>
<protein>
    <recommendedName>
        <fullName evidence="4">DUF1838 domain-containing protein</fullName>
    </recommendedName>
</protein>
<feature type="signal peptide" evidence="1">
    <location>
        <begin position="1"/>
        <end position="24"/>
    </location>
</feature>
<dbReference type="Proteomes" id="UP000609651">
    <property type="component" value="Unassembled WGS sequence"/>
</dbReference>
<evidence type="ECO:0008006" key="4">
    <source>
        <dbReference type="Google" id="ProtNLM"/>
    </source>
</evidence>
<evidence type="ECO:0000256" key="1">
    <source>
        <dbReference type="SAM" id="SignalP"/>
    </source>
</evidence>
<gene>
    <name evidence="2" type="ORF">LzC2_36140</name>
</gene>
<proteinExistence type="predicted"/>
<dbReference type="EMBL" id="WTPX01000161">
    <property type="protein sequence ID" value="NNJ27509.1"/>
    <property type="molecule type" value="Genomic_DNA"/>
</dbReference>
<sequence length="274" mass="30849">MRASLAATLLAAALPCVSPATSSAQDFRVFTTVSDISGARPIEVSRSLTLFHAGQAWDHAVESGQVVRFDPADAEFVILDTRRDLACTVKLEELARLLEVGRKETEKAIAELGPESPALAESLTFQLTPRYEMTDETEANRTTFVGGPLTYRFTHATPGRPSISSSYWDFRDWTAKLNWTLGPGKLFPYVYPPLHDELRERGVVPQRIERTLADDPVRPARRHAAEHSFQEKLDPRDRELISEWRARLASPKTRMVTFREYQRQTLGGALQPTR</sequence>
<evidence type="ECO:0000313" key="3">
    <source>
        <dbReference type="Proteomes" id="UP000609651"/>
    </source>
</evidence>
<keyword evidence="1" id="KW-0732">Signal</keyword>
<keyword evidence="3" id="KW-1185">Reference proteome</keyword>
<name>A0ABX1VHC8_9PLAN</name>
<organism evidence="2 3">
    <name type="scientific">Alienimonas chondri</name>
    <dbReference type="NCBI Taxonomy" id="2681879"/>
    <lineage>
        <taxon>Bacteria</taxon>
        <taxon>Pseudomonadati</taxon>
        <taxon>Planctomycetota</taxon>
        <taxon>Planctomycetia</taxon>
        <taxon>Planctomycetales</taxon>
        <taxon>Planctomycetaceae</taxon>
        <taxon>Alienimonas</taxon>
    </lineage>
</organism>
<comment type="caution">
    <text evidence="2">The sequence shown here is derived from an EMBL/GenBank/DDBJ whole genome shotgun (WGS) entry which is preliminary data.</text>
</comment>
<accession>A0ABX1VHC8</accession>
<feature type="chain" id="PRO_5046246619" description="DUF1838 domain-containing protein" evidence="1">
    <location>
        <begin position="25"/>
        <end position="274"/>
    </location>
</feature>
<reference evidence="2 3" key="1">
    <citation type="journal article" date="2020" name="Syst. Appl. Microbiol.">
        <title>Alienimonas chondri sp. nov., a novel planctomycete isolated from the biofilm of the red alga Chondrus crispus.</title>
        <authorList>
            <person name="Vitorino I."/>
            <person name="Albuquerque L."/>
            <person name="Wiegand S."/>
            <person name="Kallscheuer N."/>
            <person name="da Costa M.S."/>
            <person name="Lobo-da-Cunha A."/>
            <person name="Jogler C."/>
            <person name="Lage O.M."/>
        </authorList>
    </citation>
    <scope>NUCLEOTIDE SEQUENCE [LARGE SCALE GENOMIC DNA]</scope>
    <source>
        <strain evidence="2 3">LzC2</strain>
    </source>
</reference>